<dbReference type="InterPro" id="IPR027409">
    <property type="entry name" value="GroEL-like_apical_dom_sf"/>
</dbReference>
<dbReference type="Gene3D" id="3.30.260.10">
    <property type="entry name" value="TCP-1-like chaperonin intermediate domain"/>
    <property type="match status" value="1"/>
</dbReference>
<keyword evidence="4" id="KW-0143">Chaperone</keyword>
<dbReference type="HAMAP" id="MF_00600">
    <property type="entry name" value="CH60"/>
    <property type="match status" value="1"/>
</dbReference>
<dbReference type="GO" id="GO:0042026">
    <property type="term" value="P:protein refolding"/>
    <property type="evidence" value="ECO:0007669"/>
    <property type="project" value="InterPro"/>
</dbReference>
<evidence type="ECO:0000256" key="3">
    <source>
        <dbReference type="ARBA" id="ARBA00022840"/>
    </source>
</evidence>
<proteinExistence type="inferred from homology"/>
<dbReference type="PROSITE" id="PS00296">
    <property type="entry name" value="CHAPERONINS_CPN60"/>
    <property type="match status" value="1"/>
</dbReference>
<dbReference type="CDD" id="cd03344">
    <property type="entry name" value="GroEL"/>
    <property type="match status" value="1"/>
</dbReference>
<sequence length="538" mass="57968">MSKIIEFGPEARKKLVSGIDKLADAVVATLGPNGRNVVISNSSGYPQSTKDGVTVAKSISLSDNVEEVGVSMVKQAAIKTADHAGDGTTTSTLLAREMVKAGLSHLNNGANAVEIKRGIDAAVKQVVKAVRENSEDITSEAQLEQIATISANNDSEVGKLIATSMNKVGREGVVFIEESKSGDTYLETVEGMQFDRGYKSHYFVTDNNSMTCTLDDTLILIADKKFTQVKELLPILEAVSSQNKSLLIVAEDIDNEALATLIVNKVRGTIKVCAVKAPDFGDRRKLLLEDMAIMTGGQVFSEQKGMKLDKFSWDWFGQSRIVTVTKDQTTIVDGKGSAESIQARIEELQQQIEKAETAYEKEKLQERLAKFIGGVAIIHVGGMTETEMKEKKDRVDDALHATKAAIEEGIVPGGGAALLYAREAIEDTNIGSKIVYQACGKPFEQILTNAGYDTTKAQMLAMNYPTNETVWEGHDVKTGMIIDMKEAGIIDPAKVTRTALENAASVAGTILLTECVVVDNPDDENSDSNPMAGMGGMF</sequence>
<dbReference type="Gene3D" id="3.50.7.10">
    <property type="entry name" value="GroEL"/>
    <property type="match status" value="1"/>
</dbReference>
<dbReference type="InterPro" id="IPR027413">
    <property type="entry name" value="GROEL-like_equatorial_sf"/>
</dbReference>
<keyword evidence="5" id="KW-0175">Coiled coil</keyword>
<dbReference type="InterPro" id="IPR018370">
    <property type="entry name" value="Chaperonin_Cpn60_CS"/>
</dbReference>
<dbReference type="GO" id="GO:0005524">
    <property type="term" value="F:ATP binding"/>
    <property type="evidence" value="ECO:0007669"/>
    <property type="project" value="UniProtKB-KW"/>
</dbReference>
<dbReference type="NCBIfam" id="NF009488">
    <property type="entry name" value="PRK12850.1"/>
    <property type="match status" value="1"/>
</dbReference>
<keyword evidence="3" id="KW-0067">ATP-binding</keyword>
<keyword evidence="2" id="KW-0547">Nucleotide-binding</keyword>
<protein>
    <submittedName>
        <fullName evidence="6">Chaperonin GroEL</fullName>
    </submittedName>
</protein>
<dbReference type="FunFam" id="3.50.7.10:FF:000001">
    <property type="entry name" value="60 kDa chaperonin"/>
    <property type="match status" value="1"/>
</dbReference>
<evidence type="ECO:0000256" key="4">
    <source>
        <dbReference type="ARBA" id="ARBA00023186"/>
    </source>
</evidence>
<dbReference type="EMBL" id="KU595477">
    <property type="protein sequence ID" value="AQM32643.1"/>
    <property type="molecule type" value="Genomic_DNA"/>
</dbReference>
<evidence type="ECO:0000313" key="6">
    <source>
        <dbReference type="EMBL" id="AQM32643.1"/>
    </source>
</evidence>
<dbReference type="PANTHER" id="PTHR45633">
    <property type="entry name" value="60 KDA HEAT SHOCK PROTEIN, MITOCHONDRIAL"/>
    <property type="match status" value="1"/>
</dbReference>
<dbReference type="SUPFAM" id="SSF52029">
    <property type="entry name" value="GroEL apical domain-like"/>
    <property type="match status" value="1"/>
</dbReference>
<evidence type="ECO:0000256" key="1">
    <source>
        <dbReference type="ARBA" id="ARBA00006607"/>
    </source>
</evidence>
<dbReference type="Pfam" id="PF00118">
    <property type="entry name" value="Cpn60_TCP1"/>
    <property type="match status" value="1"/>
</dbReference>
<dbReference type="InterPro" id="IPR001844">
    <property type="entry name" value="Cpn60/GroEL"/>
</dbReference>
<dbReference type="NCBIfam" id="NF000592">
    <property type="entry name" value="PRK00013.1"/>
    <property type="match status" value="1"/>
</dbReference>
<dbReference type="SUPFAM" id="SSF54849">
    <property type="entry name" value="GroEL-intermediate domain like"/>
    <property type="match status" value="1"/>
</dbReference>
<dbReference type="SUPFAM" id="SSF48592">
    <property type="entry name" value="GroEL equatorial domain-like"/>
    <property type="match status" value="1"/>
</dbReference>
<dbReference type="PRINTS" id="PR00298">
    <property type="entry name" value="CHAPERONIN60"/>
</dbReference>
<dbReference type="Gene3D" id="1.10.560.10">
    <property type="entry name" value="GroEL-like equatorial domain"/>
    <property type="match status" value="1"/>
</dbReference>
<comment type="similarity">
    <text evidence="1">Belongs to the chaperonin (HSP60) family.</text>
</comment>
<dbReference type="GO" id="GO:0140662">
    <property type="term" value="F:ATP-dependent protein folding chaperone"/>
    <property type="evidence" value="ECO:0007669"/>
    <property type="project" value="InterPro"/>
</dbReference>
<dbReference type="InterPro" id="IPR002423">
    <property type="entry name" value="Cpn60/GroEL/TCP-1"/>
</dbReference>
<name>A0A240F776_9VIRU</name>
<accession>A0A240F776</accession>
<evidence type="ECO:0000256" key="5">
    <source>
        <dbReference type="SAM" id="Coils"/>
    </source>
</evidence>
<dbReference type="NCBIfam" id="TIGR02348">
    <property type="entry name" value="GroEL"/>
    <property type="match status" value="1"/>
</dbReference>
<reference evidence="6" key="1">
    <citation type="journal article" date="2017" name="ISME J.">
        <title>Novel chaperonins are prevalent in the virioplankton and demonstrate links to viral biology and ecology.</title>
        <authorList>
            <person name="Marine R.L."/>
            <person name="Nasko D.J."/>
            <person name="Wray J."/>
            <person name="Polson S.W."/>
            <person name="Wommack K.E."/>
        </authorList>
    </citation>
    <scope>NUCLEOTIDE SEQUENCE</scope>
</reference>
<dbReference type="NCBIfam" id="NF009489">
    <property type="entry name" value="PRK12851.1"/>
    <property type="match status" value="1"/>
</dbReference>
<evidence type="ECO:0000256" key="2">
    <source>
        <dbReference type="ARBA" id="ARBA00022741"/>
    </source>
</evidence>
<organism evidence="6">
    <name type="scientific">uncultured virus</name>
    <dbReference type="NCBI Taxonomy" id="340016"/>
    <lineage>
        <taxon>Viruses</taxon>
        <taxon>environmental samples</taxon>
    </lineage>
</organism>
<dbReference type="NCBIfam" id="NF009487">
    <property type="entry name" value="PRK12849.1"/>
    <property type="match status" value="1"/>
</dbReference>
<feature type="coiled-coil region" evidence="5">
    <location>
        <begin position="338"/>
        <end position="365"/>
    </location>
</feature>
<dbReference type="InterPro" id="IPR027410">
    <property type="entry name" value="TCP-1-like_intermed_sf"/>
</dbReference>
<gene>
    <name evidence="6" type="primary">GroEL</name>
</gene>